<feature type="active site" description="Proton acceptor" evidence="4">
    <location>
        <position position="32"/>
    </location>
</feature>
<evidence type="ECO:0000256" key="7">
    <source>
        <dbReference type="SAM" id="SignalP"/>
    </source>
</evidence>
<proteinExistence type="inferred from homology"/>
<evidence type="ECO:0000256" key="1">
    <source>
        <dbReference type="ARBA" id="ARBA00009865"/>
    </source>
</evidence>
<evidence type="ECO:0000256" key="2">
    <source>
        <dbReference type="ARBA" id="ARBA00022801"/>
    </source>
</evidence>
<dbReference type="Pfam" id="PF04616">
    <property type="entry name" value="Glyco_hydro_43"/>
    <property type="match status" value="1"/>
</dbReference>
<evidence type="ECO:0000256" key="5">
    <source>
        <dbReference type="PIRSR" id="PIRSR606710-2"/>
    </source>
</evidence>
<keyword evidence="3 6" id="KW-0326">Glycosidase</keyword>
<dbReference type="PANTHER" id="PTHR42812">
    <property type="entry name" value="BETA-XYLOSIDASE"/>
    <property type="match status" value="1"/>
</dbReference>
<dbReference type="InterPro" id="IPR006710">
    <property type="entry name" value="Glyco_hydro_43"/>
</dbReference>
<comment type="caution">
    <text evidence="8">The sequence shown here is derived from an EMBL/GenBank/DDBJ whole genome shotgun (WGS) entry which is preliminary data.</text>
</comment>
<name>A0AA40A2H5_9PEZI</name>
<feature type="site" description="Important for catalytic activity, responsible for pKa modulation of the active site Glu and correct orientation of both the proton donor and substrate" evidence="5">
    <location>
        <position position="149"/>
    </location>
</feature>
<evidence type="ECO:0000256" key="3">
    <source>
        <dbReference type="ARBA" id="ARBA00023295"/>
    </source>
</evidence>
<dbReference type="InterPro" id="IPR023296">
    <property type="entry name" value="Glyco_hydro_beta-prop_sf"/>
</dbReference>
<gene>
    <name evidence="8" type="ORF">B0H67DRAFT_556622</name>
</gene>
<accession>A0AA40A2H5</accession>
<dbReference type="PANTHER" id="PTHR42812:SF5">
    <property type="entry name" value="ENDO-ARABINASE"/>
    <property type="match status" value="1"/>
</dbReference>
<reference evidence="8" key="1">
    <citation type="submission" date="2023-06" db="EMBL/GenBank/DDBJ databases">
        <title>Genome-scale phylogeny and comparative genomics of the fungal order Sordariales.</title>
        <authorList>
            <consortium name="Lawrence Berkeley National Laboratory"/>
            <person name="Hensen N."/>
            <person name="Bonometti L."/>
            <person name="Westerberg I."/>
            <person name="Brannstrom I.O."/>
            <person name="Guillou S."/>
            <person name="Cros-Aarteil S."/>
            <person name="Calhoun S."/>
            <person name="Haridas S."/>
            <person name="Kuo A."/>
            <person name="Mondo S."/>
            <person name="Pangilinan J."/>
            <person name="Riley R."/>
            <person name="Labutti K."/>
            <person name="Andreopoulos B."/>
            <person name="Lipzen A."/>
            <person name="Chen C."/>
            <person name="Yanf M."/>
            <person name="Daum C."/>
            <person name="Ng V."/>
            <person name="Clum A."/>
            <person name="Steindorff A."/>
            <person name="Ohm R."/>
            <person name="Martin F."/>
            <person name="Silar P."/>
            <person name="Natvig D."/>
            <person name="Lalanne C."/>
            <person name="Gautier V."/>
            <person name="Ament-Velasquez S.L."/>
            <person name="Kruys A."/>
            <person name="Hutchinson M.I."/>
            <person name="Powell A.J."/>
            <person name="Barry K."/>
            <person name="Miller A.N."/>
            <person name="Grigoriev I.V."/>
            <person name="Debuchy R."/>
            <person name="Gladieux P."/>
            <person name="Thoren M.H."/>
            <person name="Johannesson H."/>
        </authorList>
    </citation>
    <scope>NUCLEOTIDE SEQUENCE</scope>
    <source>
        <strain evidence="8">SMH4607-1</strain>
    </source>
</reference>
<sequence length="319" mass="33874">MWSLKTGACLLPLLVSSATATPNLALDIDFPDPAITFDTKSGDWYSFATAGNGNRLQVAQALSNHGPWTLLDIDLLPKLGPWAVTTGIWAPDVRYLAVNNSFVMYYSAPYAADQAFHCVGAAIADNILGPYIAIDDPIGCPISQGGAIDPAGFYDEASGTQWVLYKVDGNSIGHGGVCGNGIEPVVPTPILMQQVGLDGYTKIGDPIEVLDRSDADGPLVEAPQLIKTADGTYVLFFSSNCYSTPQYDVSYATSRSLKGPYKKSSTPLLVTGDYNLTSPGGAQSVNGGGQMVFHANCDEGRCMYQSSFEVKDNIVTLTC</sequence>
<dbReference type="GO" id="GO:0004553">
    <property type="term" value="F:hydrolase activity, hydrolyzing O-glycosyl compounds"/>
    <property type="evidence" value="ECO:0007669"/>
    <property type="project" value="InterPro"/>
</dbReference>
<evidence type="ECO:0000256" key="4">
    <source>
        <dbReference type="PIRSR" id="PIRSR606710-1"/>
    </source>
</evidence>
<keyword evidence="9" id="KW-1185">Reference proteome</keyword>
<dbReference type="CDD" id="cd08999">
    <property type="entry name" value="GH43_ABN-like"/>
    <property type="match status" value="1"/>
</dbReference>
<keyword evidence="2 6" id="KW-0378">Hydrolase</keyword>
<feature type="chain" id="PRO_5041208379" evidence="7">
    <location>
        <begin position="21"/>
        <end position="319"/>
    </location>
</feature>
<dbReference type="Gene3D" id="2.115.10.20">
    <property type="entry name" value="Glycosyl hydrolase domain, family 43"/>
    <property type="match status" value="1"/>
</dbReference>
<dbReference type="EMBL" id="JAUKUA010000006">
    <property type="protein sequence ID" value="KAK0708057.1"/>
    <property type="molecule type" value="Genomic_DNA"/>
</dbReference>
<organism evidence="8 9">
    <name type="scientific">Lasiosphaeris hirsuta</name>
    <dbReference type="NCBI Taxonomy" id="260670"/>
    <lineage>
        <taxon>Eukaryota</taxon>
        <taxon>Fungi</taxon>
        <taxon>Dikarya</taxon>
        <taxon>Ascomycota</taxon>
        <taxon>Pezizomycotina</taxon>
        <taxon>Sordariomycetes</taxon>
        <taxon>Sordariomycetidae</taxon>
        <taxon>Sordariales</taxon>
        <taxon>Lasiosphaeriaceae</taxon>
        <taxon>Lasiosphaeris</taxon>
    </lineage>
</organism>
<evidence type="ECO:0000256" key="6">
    <source>
        <dbReference type="RuleBase" id="RU361187"/>
    </source>
</evidence>
<keyword evidence="7" id="KW-0732">Signal</keyword>
<dbReference type="GO" id="GO:0005975">
    <property type="term" value="P:carbohydrate metabolic process"/>
    <property type="evidence" value="ECO:0007669"/>
    <property type="project" value="InterPro"/>
</dbReference>
<feature type="active site" description="Proton donor" evidence="4">
    <location>
        <position position="221"/>
    </location>
</feature>
<comment type="similarity">
    <text evidence="1 6">Belongs to the glycosyl hydrolase 43 family.</text>
</comment>
<dbReference type="Proteomes" id="UP001172102">
    <property type="component" value="Unassembled WGS sequence"/>
</dbReference>
<protein>
    <submittedName>
        <fullName evidence="8">Glycosyl hydrolase family 43 protein</fullName>
    </submittedName>
</protein>
<dbReference type="InterPro" id="IPR051795">
    <property type="entry name" value="Glycosyl_Hydrlase_43"/>
</dbReference>
<dbReference type="SUPFAM" id="SSF75005">
    <property type="entry name" value="Arabinanase/levansucrase/invertase"/>
    <property type="match status" value="1"/>
</dbReference>
<evidence type="ECO:0000313" key="9">
    <source>
        <dbReference type="Proteomes" id="UP001172102"/>
    </source>
</evidence>
<evidence type="ECO:0000313" key="8">
    <source>
        <dbReference type="EMBL" id="KAK0708057.1"/>
    </source>
</evidence>
<feature type="signal peptide" evidence="7">
    <location>
        <begin position="1"/>
        <end position="20"/>
    </location>
</feature>
<dbReference type="AlphaFoldDB" id="A0AA40A2H5"/>